<dbReference type="PANTHER" id="PTHR10884">
    <property type="entry name" value="NADH DEHYDROGENASE UBIQUINONE IRON-SULFUR PROTEIN 3"/>
    <property type="match status" value="1"/>
</dbReference>
<evidence type="ECO:0000256" key="1">
    <source>
        <dbReference type="ARBA" id="ARBA00007569"/>
    </source>
</evidence>
<keyword evidence="3" id="KW-0520">NAD</keyword>
<dbReference type="NCBIfam" id="NF004733">
    <property type="entry name" value="PRK06074.1-5"/>
    <property type="match status" value="1"/>
</dbReference>
<dbReference type="InterPro" id="IPR010218">
    <property type="entry name" value="NADH_DH_suC"/>
</dbReference>
<organism evidence="5">
    <name type="scientific">Ostreobium quekettii</name>
    <dbReference type="NCBI Taxonomy" id="121088"/>
    <lineage>
        <taxon>Eukaryota</taxon>
        <taxon>Viridiplantae</taxon>
        <taxon>Chlorophyta</taxon>
        <taxon>core chlorophytes</taxon>
        <taxon>Ulvophyceae</taxon>
        <taxon>TCBD clade</taxon>
        <taxon>Bryopsidales</taxon>
        <taxon>Ostreobineae</taxon>
        <taxon>Ostreobiaceae</taxon>
        <taxon>Ostreobium</taxon>
    </lineage>
</organism>
<dbReference type="RefSeq" id="YP_009720809.1">
    <property type="nucleotide sequence ID" value="NC_045361.1"/>
</dbReference>
<dbReference type="EMBL" id="MN514984">
    <property type="protein sequence ID" value="QGQ62021.1"/>
    <property type="molecule type" value="Genomic_DNA"/>
</dbReference>
<dbReference type="GO" id="GO:0016651">
    <property type="term" value="F:oxidoreductase activity, acting on NAD(P)H"/>
    <property type="evidence" value="ECO:0007669"/>
    <property type="project" value="InterPro"/>
</dbReference>
<reference evidence="5" key="1">
    <citation type="journal article" date="2019" name="PeerJ">
        <title>The inflated mitochondrial genomes of siphonous green algae reflect processes driving expansion of noncoding DNA and proliferation of introns.</title>
        <authorList>
            <person name="Repetti S.I."/>
            <person name="Jackson C.J."/>
            <person name="Judd L.M."/>
            <person name="Wick R.R."/>
            <person name="Holt K.E."/>
            <person name="Verbruggen H."/>
        </authorList>
    </citation>
    <scope>NUCLEOTIDE SEQUENCE</scope>
    <source>
        <strain evidence="5">SAG6.99</strain>
    </source>
</reference>
<dbReference type="NCBIfam" id="TIGR01961">
    <property type="entry name" value="NuoC_fam"/>
    <property type="match status" value="1"/>
</dbReference>
<evidence type="ECO:0000256" key="2">
    <source>
        <dbReference type="ARBA" id="ARBA00022448"/>
    </source>
</evidence>
<dbReference type="AlphaFoldDB" id="A0A650BYE8"/>
<dbReference type="HAMAP" id="MF_01357">
    <property type="entry name" value="NDH1_NuoC"/>
    <property type="match status" value="1"/>
</dbReference>
<geneLocation type="mitochondrion" evidence="5"/>
<comment type="similarity">
    <text evidence="1 3">Belongs to the complex I 30 kDa subunit family.</text>
</comment>
<evidence type="ECO:0000259" key="4">
    <source>
        <dbReference type="Pfam" id="PF00329"/>
    </source>
</evidence>
<evidence type="ECO:0000313" key="5">
    <source>
        <dbReference type="EMBL" id="QGQ62021.1"/>
    </source>
</evidence>
<keyword evidence="2 3" id="KW-0813">Transport</keyword>
<sequence>MFIQTLIKTVPKWIYCHIYRNGEHVLVVEPKFLVEFLYYCRDHMNAQFKMCIDICGVDYPARPQRFTVVYNLLSVHYNSRIRIKICIDEITPVTSVTQVYSTAGWLEREVWDLFGIFFTNHPDLRRILTDYGFSGHPLRKDFPLSGYFEVRYDDSTKRVITEPIELSQEFRYFNFASPFTNSRI</sequence>
<evidence type="ECO:0000256" key="3">
    <source>
        <dbReference type="RuleBase" id="RU003456"/>
    </source>
</evidence>
<dbReference type="GeneID" id="42903424"/>
<dbReference type="PANTHER" id="PTHR10884:SF14">
    <property type="entry name" value="NADH DEHYDROGENASE [UBIQUINONE] IRON-SULFUR PROTEIN 3, MITOCHONDRIAL"/>
    <property type="match status" value="1"/>
</dbReference>
<dbReference type="InterPro" id="IPR001268">
    <property type="entry name" value="NADH_UbQ_OxRdtase_30kDa_su"/>
</dbReference>
<proteinExistence type="inferred from homology"/>
<dbReference type="SUPFAM" id="SSF143243">
    <property type="entry name" value="Nqo5-like"/>
    <property type="match status" value="1"/>
</dbReference>
<keyword evidence="3" id="KW-1278">Translocase</keyword>
<dbReference type="Pfam" id="PF00329">
    <property type="entry name" value="Complex1_30kDa"/>
    <property type="match status" value="1"/>
</dbReference>
<gene>
    <name evidence="5" type="primary">nad9</name>
</gene>
<dbReference type="Gene3D" id="3.30.460.80">
    <property type="entry name" value="NADH:ubiquinone oxidoreductase, 30kDa subunit"/>
    <property type="match status" value="1"/>
</dbReference>
<dbReference type="PROSITE" id="PS00542">
    <property type="entry name" value="COMPLEX1_30K"/>
    <property type="match status" value="1"/>
</dbReference>
<dbReference type="GO" id="GO:0008137">
    <property type="term" value="F:NADH dehydrogenase (ubiquinone) activity"/>
    <property type="evidence" value="ECO:0007669"/>
    <property type="project" value="InterPro"/>
</dbReference>
<keyword evidence="5" id="KW-0496">Mitochondrion</keyword>
<feature type="domain" description="NADH:ubiquinone oxidoreductase 30kDa subunit" evidence="4">
    <location>
        <begin position="27"/>
        <end position="147"/>
    </location>
</feature>
<name>A0A650BYE8_9CHLO</name>
<dbReference type="InterPro" id="IPR020396">
    <property type="entry name" value="NADH_UbQ_OxRdtase_CS"/>
</dbReference>
<accession>A0A650BYE8</accession>
<protein>
    <submittedName>
        <fullName evidence="5">NADH dehydrogenase subunit 9</fullName>
    </submittedName>
</protein>
<dbReference type="InterPro" id="IPR037232">
    <property type="entry name" value="NADH_quin_OxRdtase_su_C/D-like"/>
</dbReference>